<dbReference type="EMBL" id="FNHG01000026">
    <property type="protein sequence ID" value="SDM85482.1"/>
    <property type="molecule type" value="Genomic_DNA"/>
</dbReference>
<dbReference type="AlphaFoldDB" id="A0A1G9WLK6"/>
<dbReference type="Pfam" id="PF25917">
    <property type="entry name" value="BSH_RND"/>
    <property type="match status" value="1"/>
</dbReference>
<feature type="compositionally biased region" description="Acidic residues" evidence="2">
    <location>
        <begin position="400"/>
        <end position="416"/>
    </location>
</feature>
<feature type="transmembrane region" description="Helical" evidence="3">
    <location>
        <begin position="7"/>
        <end position="26"/>
    </location>
</feature>
<keyword evidence="3" id="KW-0812">Transmembrane</keyword>
<dbReference type="NCBIfam" id="TIGR01730">
    <property type="entry name" value="RND_mfp"/>
    <property type="match status" value="1"/>
</dbReference>
<dbReference type="STRING" id="144026.SAMN04488568_1262"/>
<evidence type="ECO:0000313" key="5">
    <source>
        <dbReference type="EMBL" id="SDM85482.1"/>
    </source>
</evidence>
<name>A0A1G9WLK6_9PROT</name>
<sequence>MGKLIGRFAIFGVAGAVVLLIIIALFSTQPEPQRASATPQPVAAFVEEARRETVALTVHSQGQARPRTQISLVPQVTGRITYVNPSFIEGGFFEAGETLVRIDDADYHLAVTRAAALVAQAQQGLIREQAEAELALSEWADLGEGQASALTLREPQLADARAQLASAQASLRAARLDLERTRVSAPFDGRVRVKSADLGQFVTAGTSLGEVFSTDTILVRLPLTDNDLGLLGIPIAYNAGPDSEGIPVRLTAVLAGAPREWHGFITRTESAIDPQTRVLYATAQVADPYGAAAATGAPLAVGLFVEAEIRGRDVQDAVVLPRAALRGENTVFVVNEGGTLDIRTVTVVTSSIDRLVVSSGVSGGEMIVISPIRGASTGMRLRSLDADGNVLPDYSATIENEAESDETSDTETDSSDGEAVASAG</sequence>
<dbReference type="InterPro" id="IPR058625">
    <property type="entry name" value="MdtA-like_BSH"/>
</dbReference>
<dbReference type="Gene3D" id="2.40.50.100">
    <property type="match status" value="1"/>
</dbReference>
<dbReference type="Gene3D" id="2.40.30.170">
    <property type="match status" value="1"/>
</dbReference>
<feature type="domain" description="Multidrug resistance protein MdtA-like barrel-sandwich hybrid" evidence="4">
    <location>
        <begin position="70"/>
        <end position="210"/>
    </location>
</feature>
<evidence type="ECO:0000313" key="6">
    <source>
        <dbReference type="Proteomes" id="UP000199759"/>
    </source>
</evidence>
<evidence type="ECO:0000256" key="3">
    <source>
        <dbReference type="SAM" id="Phobius"/>
    </source>
</evidence>
<comment type="similarity">
    <text evidence="1">Belongs to the membrane fusion protein (MFP) (TC 8.A.1) family.</text>
</comment>
<dbReference type="InterPro" id="IPR006143">
    <property type="entry name" value="RND_pump_MFP"/>
</dbReference>
<keyword evidence="3" id="KW-1133">Transmembrane helix</keyword>
<dbReference type="SUPFAM" id="SSF111369">
    <property type="entry name" value="HlyD-like secretion proteins"/>
    <property type="match status" value="1"/>
</dbReference>
<protein>
    <submittedName>
        <fullName evidence="5">RND family efflux transporter, MFP subunit</fullName>
    </submittedName>
</protein>
<keyword evidence="3" id="KW-0472">Membrane</keyword>
<proteinExistence type="inferred from homology"/>
<dbReference type="GO" id="GO:1990281">
    <property type="term" value="C:efflux pump complex"/>
    <property type="evidence" value="ECO:0007669"/>
    <property type="project" value="TreeGrafter"/>
</dbReference>
<keyword evidence="6" id="KW-1185">Reference proteome</keyword>
<reference evidence="5 6" key="1">
    <citation type="submission" date="2016-10" db="EMBL/GenBank/DDBJ databases">
        <authorList>
            <person name="de Groot N.N."/>
        </authorList>
    </citation>
    <scope>NUCLEOTIDE SEQUENCE [LARGE SCALE GENOMIC DNA]</scope>
    <source>
        <strain evidence="5 6">DSM 16077</strain>
    </source>
</reference>
<evidence type="ECO:0000256" key="1">
    <source>
        <dbReference type="ARBA" id="ARBA00009477"/>
    </source>
</evidence>
<accession>A0A1G9WLK6</accession>
<evidence type="ECO:0000259" key="4">
    <source>
        <dbReference type="Pfam" id="PF25917"/>
    </source>
</evidence>
<evidence type="ECO:0000256" key="2">
    <source>
        <dbReference type="SAM" id="MobiDB-lite"/>
    </source>
</evidence>
<dbReference type="OrthoDB" id="7811737at2"/>
<dbReference type="GO" id="GO:0015562">
    <property type="term" value="F:efflux transmembrane transporter activity"/>
    <property type="evidence" value="ECO:0007669"/>
    <property type="project" value="TreeGrafter"/>
</dbReference>
<dbReference type="Proteomes" id="UP000199759">
    <property type="component" value="Unassembled WGS sequence"/>
</dbReference>
<dbReference type="PANTHER" id="PTHR30469">
    <property type="entry name" value="MULTIDRUG RESISTANCE PROTEIN MDTA"/>
    <property type="match status" value="1"/>
</dbReference>
<dbReference type="Gene3D" id="1.10.287.470">
    <property type="entry name" value="Helix hairpin bin"/>
    <property type="match status" value="1"/>
</dbReference>
<dbReference type="Gene3D" id="2.40.420.20">
    <property type="match status" value="1"/>
</dbReference>
<feature type="region of interest" description="Disordered" evidence="2">
    <location>
        <begin position="398"/>
        <end position="424"/>
    </location>
</feature>
<gene>
    <name evidence="5" type="ORF">SAMN04488568_1262</name>
</gene>
<dbReference type="PANTHER" id="PTHR30469:SF12">
    <property type="entry name" value="MULTIDRUG RESISTANCE PROTEIN MDTA"/>
    <property type="match status" value="1"/>
</dbReference>
<dbReference type="RefSeq" id="WP_091771851.1">
    <property type="nucleotide sequence ID" value="NZ_FNHG01000026.1"/>
</dbReference>
<organism evidence="5 6">
    <name type="scientific">Maricaulis salignorans</name>
    <dbReference type="NCBI Taxonomy" id="144026"/>
    <lineage>
        <taxon>Bacteria</taxon>
        <taxon>Pseudomonadati</taxon>
        <taxon>Pseudomonadota</taxon>
        <taxon>Alphaproteobacteria</taxon>
        <taxon>Maricaulales</taxon>
        <taxon>Maricaulaceae</taxon>
        <taxon>Maricaulis</taxon>
    </lineage>
</organism>